<keyword evidence="3 6" id="KW-0853">WD repeat</keyword>
<proteinExistence type="inferred from homology"/>
<dbReference type="InterPro" id="IPR015943">
    <property type="entry name" value="WD40/YVTN_repeat-like_dom_sf"/>
</dbReference>
<comment type="subcellular location">
    <subcellularLocation>
        <location evidence="1">Nucleus</location>
    </subcellularLocation>
</comment>
<evidence type="ECO:0000256" key="1">
    <source>
        <dbReference type="ARBA" id="ARBA00004123"/>
    </source>
</evidence>
<comment type="similarity">
    <text evidence="2">Belongs to the WD repeat SWD2 family.</text>
</comment>
<dbReference type="PROSITE" id="PS50294">
    <property type="entry name" value="WD_REPEATS_REGION"/>
    <property type="match status" value="1"/>
</dbReference>
<dbReference type="GO" id="GO:0016070">
    <property type="term" value="P:RNA metabolic process"/>
    <property type="evidence" value="ECO:0007669"/>
    <property type="project" value="UniProtKB-ARBA"/>
</dbReference>
<keyword evidence="5" id="KW-0539">Nucleus</keyword>
<dbReference type="Proteomes" id="UP000698800">
    <property type="component" value="Unassembled WGS sequence"/>
</dbReference>
<evidence type="ECO:0000313" key="7">
    <source>
        <dbReference type="EMBL" id="KAH0547574.1"/>
    </source>
</evidence>
<dbReference type="OrthoDB" id="27537at2759"/>
<evidence type="ECO:0000256" key="5">
    <source>
        <dbReference type="ARBA" id="ARBA00023242"/>
    </source>
</evidence>
<dbReference type="InterPro" id="IPR037867">
    <property type="entry name" value="Swd2/WDR82"/>
</dbReference>
<accession>A0A9P8IDB1</accession>
<evidence type="ECO:0000256" key="3">
    <source>
        <dbReference type="ARBA" id="ARBA00022574"/>
    </source>
</evidence>
<gene>
    <name evidence="7" type="ORF">FGG08_000299</name>
</gene>
<protein>
    <submittedName>
        <fullName evidence="7">Uncharacterized protein</fullName>
    </submittedName>
</protein>
<reference evidence="7" key="1">
    <citation type="submission" date="2021-03" db="EMBL/GenBank/DDBJ databases">
        <title>Comparative genomics and phylogenomic investigation of the class Geoglossomycetes provide insights into ecological specialization and systematics.</title>
        <authorList>
            <person name="Melie T."/>
            <person name="Pirro S."/>
            <person name="Miller A.N."/>
            <person name="Quandt A."/>
        </authorList>
    </citation>
    <scope>NUCLEOTIDE SEQUENCE</scope>
    <source>
        <strain evidence="7">GBOQ0MN5Z8</strain>
    </source>
</reference>
<sequence>MAVQPQAAGVAGGPATAKICDVIATYRPTTMFRSPTTDSCVTSLDFDDTGELLVAACNDETIQLYNCREGKLNKVLPSKKYGAHLARFTHHQQGVLYASTKVDGMLLSSPQYDTIRYLSTHDNLFLRYFKGHTAPVTCLAISPGSDEFLSGSVDNTVLLWSLNSAHPHGKLLLNSPYLAAFDPTASVIAIASPSTSTVLLYDLRNYDKAPFATFDLLELEQKFTPKSVGRDWTKVEFSNDGKSVLVATNGTGHFLLDAFNGDMRAFCYRKSNAPPSRAAPGRQDGVPGQGDVCFTPDGRYVVGGTNEDNIYVWDTQKEPSPDHVLKPEHELEFKGSRGAVVAFNPRHNLFASGDKEVVFWLPDPHAVD</sequence>
<dbReference type="GO" id="GO:0003682">
    <property type="term" value="F:chromatin binding"/>
    <property type="evidence" value="ECO:0007669"/>
    <property type="project" value="TreeGrafter"/>
</dbReference>
<dbReference type="GO" id="GO:0048188">
    <property type="term" value="C:Set1C/COMPASS complex"/>
    <property type="evidence" value="ECO:0007669"/>
    <property type="project" value="TreeGrafter"/>
</dbReference>
<keyword evidence="4" id="KW-0677">Repeat</keyword>
<evidence type="ECO:0000256" key="2">
    <source>
        <dbReference type="ARBA" id="ARBA00005616"/>
    </source>
</evidence>
<dbReference type="InterPro" id="IPR036322">
    <property type="entry name" value="WD40_repeat_dom_sf"/>
</dbReference>
<feature type="repeat" description="WD" evidence="6">
    <location>
        <begin position="129"/>
        <end position="164"/>
    </location>
</feature>
<dbReference type="PANTHER" id="PTHR19861">
    <property type="entry name" value="WD40 REPEAT PROTEIN SWD2"/>
    <property type="match status" value="1"/>
</dbReference>
<dbReference type="PROSITE" id="PS50082">
    <property type="entry name" value="WD_REPEATS_2"/>
    <property type="match status" value="2"/>
</dbReference>
<evidence type="ECO:0000256" key="6">
    <source>
        <dbReference type="PROSITE-ProRule" id="PRU00221"/>
    </source>
</evidence>
<dbReference type="EMBL" id="JAGHQL010000003">
    <property type="protein sequence ID" value="KAH0547574.1"/>
    <property type="molecule type" value="Genomic_DNA"/>
</dbReference>
<keyword evidence="8" id="KW-1185">Reference proteome</keyword>
<dbReference type="SUPFAM" id="SSF50978">
    <property type="entry name" value="WD40 repeat-like"/>
    <property type="match status" value="1"/>
</dbReference>
<dbReference type="AlphaFoldDB" id="A0A9P8IDB1"/>
<feature type="repeat" description="WD" evidence="6">
    <location>
        <begin position="292"/>
        <end position="314"/>
    </location>
</feature>
<comment type="caution">
    <text evidence="7">The sequence shown here is derived from an EMBL/GenBank/DDBJ whole genome shotgun (WGS) entry which is preliminary data.</text>
</comment>
<evidence type="ECO:0000256" key="4">
    <source>
        <dbReference type="ARBA" id="ARBA00022737"/>
    </source>
</evidence>
<organism evidence="7 8">
    <name type="scientific">Glutinoglossum americanum</name>
    <dbReference type="NCBI Taxonomy" id="1670608"/>
    <lineage>
        <taxon>Eukaryota</taxon>
        <taxon>Fungi</taxon>
        <taxon>Dikarya</taxon>
        <taxon>Ascomycota</taxon>
        <taxon>Pezizomycotina</taxon>
        <taxon>Geoglossomycetes</taxon>
        <taxon>Geoglossales</taxon>
        <taxon>Geoglossaceae</taxon>
        <taxon>Glutinoglossum</taxon>
    </lineage>
</organism>
<name>A0A9P8IDB1_9PEZI</name>
<dbReference type="InterPro" id="IPR001680">
    <property type="entry name" value="WD40_rpt"/>
</dbReference>
<dbReference type="PANTHER" id="PTHR19861:SF0">
    <property type="entry name" value="WD REPEAT-CONTAINING PROTEIN 82"/>
    <property type="match status" value="1"/>
</dbReference>
<evidence type="ECO:0000313" key="8">
    <source>
        <dbReference type="Proteomes" id="UP000698800"/>
    </source>
</evidence>
<dbReference type="Pfam" id="PF00400">
    <property type="entry name" value="WD40"/>
    <property type="match status" value="3"/>
</dbReference>
<dbReference type="SMART" id="SM00320">
    <property type="entry name" value="WD40"/>
    <property type="match status" value="4"/>
</dbReference>
<dbReference type="Gene3D" id="2.130.10.10">
    <property type="entry name" value="YVTN repeat-like/Quinoprotein amine dehydrogenase"/>
    <property type="match status" value="2"/>
</dbReference>